<evidence type="ECO:0000256" key="4">
    <source>
        <dbReference type="ARBA" id="ARBA00022833"/>
    </source>
</evidence>
<evidence type="ECO:0000256" key="1">
    <source>
        <dbReference type="ARBA" id="ARBA00004370"/>
    </source>
</evidence>
<dbReference type="EMBL" id="JXTC01000148">
    <property type="protein sequence ID" value="PON85382.1"/>
    <property type="molecule type" value="Genomic_DNA"/>
</dbReference>
<keyword evidence="5" id="KW-0472">Membrane</keyword>
<dbReference type="GO" id="GO:0016020">
    <property type="term" value="C:membrane"/>
    <property type="evidence" value="ECO:0007669"/>
    <property type="project" value="UniProtKB-SubCell"/>
</dbReference>
<dbReference type="STRING" id="63057.A0A2P5EIM3"/>
<organism evidence="6 7">
    <name type="scientific">Trema orientale</name>
    <name type="common">Charcoal tree</name>
    <name type="synonym">Celtis orientalis</name>
    <dbReference type="NCBI Taxonomy" id="63057"/>
    <lineage>
        <taxon>Eukaryota</taxon>
        <taxon>Viridiplantae</taxon>
        <taxon>Streptophyta</taxon>
        <taxon>Embryophyta</taxon>
        <taxon>Tracheophyta</taxon>
        <taxon>Spermatophyta</taxon>
        <taxon>Magnoliopsida</taxon>
        <taxon>eudicotyledons</taxon>
        <taxon>Gunneridae</taxon>
        <taxon>Pentapetalae</taxon>
        <taxon>rosids</taxon>
        <taxon>fabids</taxon>
        <taxon>Rosales</taxon>
        <taxon>Cannabaceae</taxon>
        <taxon>Trema</taxon>
    </lineage>
</organism>
<dbReference type="Proteomes" id="UP000237000">
    <property type="component" value="Unassembled WGS sequence"/>
</dbReference>
<reference evidence="7" key="1">
    <citation type="submission" date="2016-06" db="EMBL/GenBank/DDBJ databases">
        <title>Parallel loss of symbiosis genes in relatives of nitrogen-fixing non-legume Parasponia.</title>
        <authorList>
            <person name="Van Velzen R."/>
            <person name="Holmer R."/>
            <person name="Bu F."/>
            <person name="Rutten L."/>
            <person name="Van Zeijl A."/>
            <person name="Liu W."/>
            <person name="Santuari L."/>
            <person name="Cao Q."/>
            <person name="Sharma T."/>
            <person name="Shen D."/>
            <person name="Roswanjaya Y."/>
            <person name="Wardhani T."/>
            <person name="Kalhor M.S."/>
            <person name="Jansen J."/>
            <person name="Van den Hoogen J."/>
            <person name="Gungor B."/>
            <person name="Hartog M."/>
            <person name="Hontelez J."/>
            <person name="Verver J."/>
            <person name="Yang W.-C."/>
            <person name="Schijlen E."/>
            <person name="Repin R."/>
            <person name="Schilthuizen M."/>
            <person name="Schranz E."/>
            <person name="Heidstra R."/>
            <person name="Miyata K."/>
            <person name="Fedorova E."/>
            <person name="Kohlen W."/>
            <person name="Bisseling T."/>
            <person name="Smit S."/>
            <person name="Geurts R."/>
        </authorList>
    </citation>
    <scope>NUCLEOTIDE SEQUENCE [LARGE SCALE GENOMIC DNA]</scope>
    <source>
        <strain evidence="7">cv. RG33-2</strain>
    </source>
</reference>
<dbReference type="InParanoid" id="A0A2P5EIM3"/>
<keyword evidence="2" id="KW-0479">Metal-binding</keyword>
<dbReference type="OrthoDB" id="9984778at2759"/>
<keyword evidence="3" id="KW-0863">Zinc-finger</keyword>
<keyword evidence="4" id="KW-0862">Zinc</keyword>
<evidence type="ECO:0000256" key="5">
    <source>
        <dbReference type="ARBA" id="ARBA00023136"/>
    </source>
</evidence>
<name>A0A2P5EIM3_TREOI</name>
<proteinExistence type="predicted"/>
<evidence type="ECO:0000256" key="2">
    <source>
        <dbReference type="ARBA" id="ARBA00022723"/>
    </source>
</evidence>
<comment type="subcellular location">
    <subcellularLocation>
        <location evidence="1">Membrane</location>
    </subcellularLocation>
</comment>
<comment type="caution">
    <text evidence="6">The sequence shown here is derived from an EMBL/GenBank/DDBJ whole genome shotgun (WGS) entry which is preliminary data.</text>
</comment>
<evidence type="ECO:0000313" key="7">
    <source>
        <dbReference type="Proteomes" id="UP000237000"/>
    </source>
</evidence>
<accession>A0A2P5EIM3</accession>
<dbReference type="AlphaFoldDB" id="A0A2P5EIM3"/>
<evidence type="ECO:0000256" key="3">
    <source>
        <dbReference type="ARBA" id="ARBA00022771"/>
    </source>
</evidence>
<protein>
    <submittedName>
        <fullName evidence="6">Uncharacterized protein</fullName>
    </submittedName>
</protein>
<keyword evidence="7" id="KW-1185">Reference proteome</keyword>
<evidence type="ECO:0000313" key="6">
    <source>
        <dbReference type="EMBL" id="PON85382.1"/>
    </source>
</evidence>
<dbReference type="PANTHER" id="PTHR46151:SF18">
    <property type="entry name" value="NEP1-INTERACTING PROTEIN-LIKE 2"/>
    <property type="match status" value="1"/>
</dbReference>
<dbReference type="PANTHER" id="PTHR46151">
    <property type="entry name" value="NEP1-INTERACTING PROTEIN-LIKE 2"/>
    <property type="match status" value="1"/>
</dbReference>
<dbReference type="GO" id="GO:0008270">
    <property type="term" value="F:zinc ion binding"/>
    <property type="evidence" value="ECO:0007669"/>
    <property type="project" value="UniProtKB-KW"/>
</dbReference>
<sequence length="95" mass="10622">MGSVLMVSAGLGTIAGAILSLEIFEASRAFLCLGQFGERCSTVEFIEEVIRGRFIEEHFTPAMLTHSHWQVNLANISYDEIHDVYQRVAEEITMS</sequence>
<gene>
    <name evidence="6" type="ORF">TorRG33x02_187920</name>
</gene>